<feature type="region of interest" description="Disordered" evidence="1">
    <location>
        <begin position="121"/>
        <end position="158"/>
    </location>
</feature>
<comment type="caution">
    <text evidence="3">The sequence shown here is derived from an EMBL/GenBank/DDBJ whole genome shotgun (WGS) entry which is preliminary data.</text>
</comment>
<keyword evidence="2" id="KW-0812">Transmembrane</keyword>
<feature type="transmembrane region" description="Helical" evidence="2">
    <location>
        <begin position="47"/>
        <end position="67"/>
    </location>
</feature>
<organism evidence="3 4">
    <name type="scientific">Zancudomyces culisetae</name>
    <name type="common">Gut fungus</name>
    <name type="synonym">Smittium culisetae</name>
    <dbReference type="NCBI Taxonomy" id="1213189"/>
    <lineage>
        <taxon>Eukaryota</taxon>
        <taxon>Fungi</taxon>
        <taxon>Fungi incertae sedis</taxon>
        <taxon>Zoopagomycota</taxon>
        <taxon>Kickxellomycotina</taxon>
        <taxon>Harpellomycetes</taxon>
        <taxon>Harpellales</taxon>
        <taxon>Legeriomycetaceae</taxon>
        <taxon>Zancudomyces</taxon>
    </lineage>
</organism>
<dbReference type="AlphaFoldDB" id="A0A1R1PC91"/>
<feature type="compositionally biased region" description="Polar residues" evidence="1">
    <location>
        <begin position="121"/>
        <end position="135"/>
    </location>
</feature>
<keyword evidence="4" id="KW-1185">Reference proteome</keyword>
<evidence type="ECO:0000256" key="1">
    <source>
        <dbReference type="SAM" id="MobiDB-lite"/>
    </source>
</evidence>
<dbReference type="OrthoDB" id="5559813at2759"/>
<keyword evidence="2" id="KW-0472">Membrane</keyword>
<dbReference type="Proteomes" id="UP000188320">
    <property type="component" value="Unassembled WGS sequence"/>
</dbReference>
<proteinExistence type="predicted"/>
<feature type="transmembrane region" description="Helical" evidence="2">
    <location>
        <begin position="87"/>
        <end position="105"/>
    </location>
</feature>
<name>A0A1R1PC91_ZANCU</name>
<keyword evidence="2" id="KW-1133">Transmembrane helix</keyword>
<protein>
    <submittedName>
        <fullName evidence="3">Uncharacterized protein</fullName>
    </submittedName>
</protein>
<evidence type="ECO:0000313" key="3">
    <source>
        <dbReference type="EMBL" id="OMH78587.1"/>
    </source>
</evidence>
<evidence type="ECO:0000256" key="2">
    <source>
        <dbReference type="SAM" id="Phobius"/>
    </source>
</evidence>
<evidence type="ECO:0000313" key="4">
    <source>
        <dbReference type="Proteomes" id="UP000188320"/>
    </source>
</evidence>
<sequence length="158" mass="17329">MDRNALIQTYKSHCHGDACGHTHDPPSGLQVTFVFTSVTVKTTAEYAALYIVLILIGVFERCLSRVADMFPLKYVLMMALMSNTVPVLMVICSGLALGFLLIQLFQHRKILVPKLFQSSNKNNSDQDGDLTSDTPPSADDGKSKTQTSTSDILNEPCC</sequence>
<dbReference type="EMBL" id="LSSK01001887">
    <property type="protein sequence ID" value="OMH78587.1"/>
    <property type="molecule type" value="Genomic_DNA"/>
</dbReference>
<reference evidence="4" key="1">
    <citation type="submission" date="2017-01" db="EMBL/GenBank/DDBJ databases">
        <authorList>
            <person name="Wang Y."/>
            <person name="White M."/>
            <person name="Kvist S."/>
            <person name="Moncalvo J.-M."/>
        </authorList>
    </citation>
    <scope>NUCLEOTIDE SEQUENCE [LARGE SCALE GENOMIC DNA]</scope>
    <source>
        <strain evidence="4">COL-18-3</strain>
    </source>
</reference>
<accession>A0A1R1PC91</accession>
<gene>
    <name evidence="3" type="ORF">AX774_g8026</name>
</gene>